<dbReference type="Gene3D" id="2.60.120.260">
    <property type="entry name" value="Galactose-binding domain-like"/>
    <property type="match status" value="1"/>
</dbReference>
<organism evidence="1 2">
    <name type="scientific">Eilatimonas milleporae</name>
    <dbReference type="NCBI Taxonomy" id="911205"/>
    <lineage>
        <taxon>Bacteria</taxon>
        <taxon>Pseudomonadati</taxon>
        <taxon>Pseudomonadota</taxon>
        <taxon>Alphaproteobacteria</taxon>
        <taxon>Kordiimonadales</taxon>
        <taxon>Kordiimonadaceae</taxon>
        <taxon>Eilatimonas</taxon>
    </lineage>
</organism>
<dbReference type="Proteomes" id="UP000271227">
    <property type="component" value="Unassembled WGS sequence"/>
</dbReference>
<reference evidence="1 2" key="1">
    <citation type="submission" date="2018-10" db="EMBL/GenBank/DDBJ databases">
        <title>Genomic Encyclopedia of Archaeal and Bacterial Type Strains, Phase II (KMG-II): from individual species to whole genera.</title>
        <authorList>
            <person name="Goeker M."/>
        </authorList>
    </citation>
    <scope>NUCLEOTIDE SEQUENCE [LARGE SCALE GENOMIC DNA]</scope>
    <source>
        <strain evidence="1 2">DSM 25217</strain>
    </source>
</reference>
<evidence type="ECO:0000313" key="2">
    <source>
        <dbReference type="Proteomes" id="UP000271227"/>
    </source>
</evidence>
<proteinExistence type="predicted"/>
<dbReference type="EMBL" id="REFR01000009">
    <property type="protein sequence ID" value="RMB11912.1"/>
    <property type="molecule type" value="Genomic_DNA"/>
</dbReference>
<accession>A0A3M0CQY6</accession>
<dbReference type="InParanoid" id="A0A3M0CQY6"/>
<sequence>MTAQTAATIHGNAVVNGSVTLGGDPTAPLEAATKQYVDNNGGSLAGIAGVTPTLELNFAGIRDGVQSDNQTFPSTVTVTRAGTATRVNGLGLVESVAANTPRIDHDPATLENRGLLIEEARTNIALRSEAFDNTVWPRTAGVTVTPNDAIAPDGTQTADRIDFAAADQIIAQNITVTVGVTYQASIWIKGTAGETILVDNSGTLETFTLTGVWQRLVLAGTPGSTSGNLSISTFGGVTARSVLLWGAQFEEGAFVTSYIPTAASAVTRATDVVRISGTPFADTYRQGVGTFFVDAAKIGAADETFDHFIGATTGDFNNEVSLFYGGTNNTIAFLVRKAAVASVSSTRGNVPPGVRFTAIGAFAENDAAFTINGLPVFTFTTVDVPDTTQLDIGNIGGIAPANAHLKRVAYWPRRLPDSTLEAVTA</sequence>
<gene>
    <name evidence="1" type="ORF">BXY39_0399</name>
</gene>
<keyword evidence="2" id="KW-1185">Reference proteome</keyword>
<evidence type="ECO:0000313" key="1">
    <source>
        <dbReference type="EMBL" id="RMB11912.1"/>
    </source>
</evidence>
<protein>
    <submittedName>
        <fullName evidence="1">Uncharacterized protein</fullName>
    </submittedName>
</protein>
<comment type="caution">
    <text evidence="1">The sequence shown here is derived from an EMBL/GenBank/DDBJ whole genome shotgun (WGS) entry which is preliminary data.</text>
</comment>
<dbReference type="OrthoDB" id="7579869at2"/>
<name>A0A3M0CQY6_9PROT</name>
<dbReference type="AlphaFoldDB" id="A0A3M0CQY6"/>
<dbReference type="RefSeq" id="WP_121937142.1">
    <property type="nucleotide sequence ID" value="NZ_REFR01000009.1"/>
</dbReference>